<protein>
    <submittedName>
        <fullName evidence="7">Hydroxyacid dehydrogenase</fullName>
    </submittedName>
</protein>
<reference evidence="7 8" key="2">
    <citation type="journal article" date="2021" name="Mar. Drugs">
        <title>A New Micromonospora Strain with Antibiotic Activity Isolated from the Microbiome of a Mid-Atlantic Deep-Sea Sponge.</title>
        <authorList>
            <person name="Back C.R."/>
            <person name="Stennett H.L."/>
            <person name="Williams S.E."/>
            <person name="Wang L."/>
            <person name="Ojeda Gomez J."/>
            <person name="Abdulle O.M."/>
            <person name="Duffy T."/>
            <person name="Neal C."/>
            <person name="Mantell J."/>
            <person name="Jepson M.A."/>
            <person name="Hendry K.R."/>
            <person name="Powell D."/>
            <person name="Stach J.E.M."/>
            <person name="Essex-Lopresti A.E."/>
            <person name="Willis C.L."/>
            <person name="Curnow P."/>
            <person name="Race P.R."/>
        </authorList>
    </citation>
    <scope>NUCLEOTIDE SEQUENCE [LARGE SCALE GENOMIC DNA]</scope>
    <source>
        <strain evidence="7 8">28ISP2-46</strain>
    </source>
</reference>
<organism evidence="7 8">
    <name type="scientific">Micromonospora robiginosa</name>
    <dbReference type="NCBI Taxonomy" id="2749844"/>
    <lineage>
        <taxon>Bacteria</taxon>
        <taxon>Bacillati</taxon>
        <taxon>Actinomycetota</taxon>
        <taxon>Actinomycetes</taxon>
        <taxon>Micromonosporales</taxon>
        <taxon>Micromonosporaceae</taxon>
        <taxon>Micromonospora</taxon>
    </lineage>
</organism>
<name>A0A7L6BF69_9ACTN</name>
<evidence type="ECO:0000313" key="7">
    <source>
        <dbReference type="EMBL" id="QLQ40569.2"/>
    </source>
</evidence>
<evidence type="ECO:0000259" key="5">
    <source>
        <dbReference type="Pfam" id="PF00389"/>
    </source>
</evidence>
<gene>
    <name evidence="7" type="ORF">H1D33_27540</name>
</gene>
<evidence type="ECO:0000256" key="3">
    <source>
        <dbReference type="ARBA" id="ARBA00023027"/>
    </source>
</evidence>
<dbReference type="AlphaFoldDB" id="A0A7L6BF69"/>
<evidence type="ECO:0000313" key="8">
    <source>
        <dbReference type="Proteomes" id="UP000510844"/>
    </source>
</evidence>
<dbReference type="SUPFAM" id="SSF51735">
    <property type="entry name" value="NAD(P)-binding Rossmann-fold domains"/>
    <property type="match status" value="1"/>
</dbReference>
<evidence type="ECO:0000256" key="1">
    <source>
        <dbReference type="ARBA" id="ARBA00005854"/>
    </source>
</evidence>
<accession>A0A7L6BF69</accession>
<dbReference type="InterPro" id="IPR036291">
    <property type="entry name" value="NAD(P)-bd_dom_sf"/>
</dbReference>
<dbReference type="InterPro" id="IPR050857">
    <property type="entry name" value="D-2-hydroxyacid_DH"/>
</dbReference>
<dbReference type="InterPro" id="IPR006140">
    <property type="entry name" value="D-isomer_DH_NAD-bd"/>
</dbReference>
<evidence type="ECO:0000256" key="2">
    <source>
        <dbReference type="ARBA" id="ARBA00023002"/>
    </source>
</evidence>
<dbReference type="KEGG" id="mfeu:H1D33_27540"/>
<dbReference type="CDD" id="cd12167">
    <property type="entry name" value="2-Hacid_dh_8"/>
    <property type="match status" value="1"/>
</dbReference>
<keyword evidence="3" id="KW-0520">NAD</keyword>
<dbReference type="Proteomes" id="UP000510844">
    <property type="component" value="Chromosome"/>
</dbReference>
<dbReference type="InterPro" id="IPR006139">
    <property type="entry name" value="D-isomer_2_OHA_DH_cat_dom"/>
</dbReference>
<dbReference type="PANTHER" id="PTHR42789:SF1">
    <property type="entry name" value="D-ISOMER SPECIFIC 2-HYDROXYACID DEHYDROGENASE FAMILY PROTEIN (AFU_ORTHOLOGUE AFUA_6G10090)"/>
    <property type="match status" value="1"/>
</dbReference>
<dbReference type="PANTHER" id="PTHR42789">
    <property type="entry name" value="D-ISOMER SPECIFIC 2-HYDROXYACID DEHYDROGENASE FAMILY PROTEIN (AFU_ORTHOLOGUE AFUA_6G10090)"/>
    <property type="match status" value="1"/>
</dbReference>
<feature type="domain" description="D-isomer specific 2-hydroxyacid dehydrogenase NAD-binding" evidence="6">
    <location>
        <begin position="139"/>
        <end position="289"/>
    </location>
</feature>
<evidence type="ECO:0000256" key="4">
    <source>
        <dbReference type="RuleBase" id="RU003719"/>
    </source>
</evidence>
<comment type="similarity">
    <text evidence="1 4">Belongs to the D-isomer specific 2-hydroxyacid dehydrogenase family.</text>
</comment>
<dbReference type="RefSeq" id="WP_220138718.1">
    <property type="nucleotide sequence ID" value="NZ_CP059322.2"/>
</dbReference>
<feature type="domain" description="D-isomer specific 2-hydroxyacid dehydrogenase catalytic" evidence="5">
    <location>
        <begin position="59"/>
        <end position="320"/>
    </location>
</feature>
<dbReference type="Pfam" id="PF00389">
    <property type="entry name" value="2-Hacid_dh"/>
    <property type="match status" value="1"/>
</dbReference>
<reference evidence="8" key="1">
    <citation type="submission" date="2020-07" db="EMBL/GenBank/DDBJ databases">
        <title>A new Micromonospora strain with potent antibiotic activity isolated from the microbiome of a mid-Atlantic deep-sea sponge.</title>
        <authorList>
            <person name="Back C.R."/>
            <person name="Stennett H.L."/>
            <person name="Williams S.E."/>
            <person name="Wang L."/>
            <person name="Ojeda Gomez J."/>
            <person name="Abdulle O.M."/>
            <person name="Duffy T."/>
            <person name="Hendry K.R."/>
            <person name="Powell D."/>
            <person name="Stach J.E."/>
            <person name="Essex-Lopresti A.E."/>
            <person name="Willis C.L."/>
            <person name="Curnow P."/>
            <person name="Race P.R."/>
        </authorList>
    </citation>
    <scope>NUCLEOTIDE SEQUENCE [LARGE SCALE GENOMIC DNA]</scope>
    <source>
        <strain evidence="8">28ISP2-46</strain>
    </source>
</reference>
<dbReference type="Gene3D" id="3.40.50.720">
    <property type="entry name" value="NAD(P)-binding Rossmann-like Domain"/>
    <property type="match status" value="2"/>
</dbReference>
<proteinExistence type="inferred from homology"/>
<dbReference type="GO" id="GO:0051287">
    <property type="term" value="F:NAD binding"/>
    <property type="evidence" value="ECO:0007669"/>
    <property type="project" value="InterPro"/>
</dbReference>
<dbReference type="SUPFAM" id="SSF52283">
    <property type="entry name" value="Formate/glycerate dehydrogenase catalytic domain-like"/>
    <property type="match status" value="1"/>
</dbReference>
<evidence type="ECO:0000259" key="6">
    <source>
        <dbReference type="Pfam" id="PF02826"/>
    </source>
</evidence>
<sequence length="329" mass="35031">MLPAALLMRADLPDQLFSPAGRARLDRLLALDTWTSWADASPTALRRTELLVTGWGCPRVGAAELADLPRLRAVVHTGGSVKDLLDPAVWARGIRVTSSARANAVPVADYTVAMVLLAGKNVLAAAARYRHTLDRRALLTGYPETGNADRTVGLLGASRVGRLVAARLSGLGFRLLCHDPYLDADDARRLGVRPVSLDRLFAEASIVSLHAPLTPDTAGLVGAAELALMPDGGTLINTARAGLLDQDALLVHLRGGRLSAVLDVTDPEPLPLDHPLRELPNVLITPHVAGAQGTELRRLGDQAVQEVERFVDGRPPADPVLAERLPFLA</sequence>
<keyword evidence="2 4" id="KW-0560">Oxidoreductase</keyword>
<keyword evidence="8" id="KW-1185">Reference proteome</keyword>
<dbReference type="GO" id="GO:0016616">
    <property type="term" value="F:oxidoreductase activity, acting on the CH-OH group of donors, NAD or NADP as acceptor"/>
    <property type="evidence" value="ECO:0007669"/>
    <property type="project" value="InterPro"/>
</dbReference>
<dbReference type="EMBL" id="CP059322">
    <property type="protein sequence ID" value="QLQ40569.2"/>
    <property type="molecule type" value="Genomic_DNA"/>
</dbReference>
<dbReference type="Pfam" id="PF02826">
    <property type="entry name" value="2-Hacid_dh_C"/>
    <property type="match status" value="1"/>
</dbReference>